<name>A0A4P6JP78_KTERU</name>
<dbReference type="EMBL" id="CP035758">
    <property type="protein sequence ID" value="QBD77003.1"/>
    <property type="molecule type" value="Genomic_DNA"/>
</dbReference>
<dbReference type="Proteomes" id="UP000290365">
    <property type="component" value="Chromosome"/>
</dbReference>
<feature type="transmembrane region" description="Helical" evidence="1">
    <location>
        <begin position="42"/>
        <end position="64"/>
    </location>
</feature>
<feature type="transmembrane region" description="Helical" evidence="1">
    <location>
        <begin position="244"/>
        <end position="260"/>
    </location>
</feature>
<feature type="transmembrane region" description="Helical" evidence="1">
    <location>
        <begin position="70"/>
        <end position="100"/>
    </location>
</feature>
<feature type="transmembrane region" description="Helical" evidence="1">
    <location>
        <begin position="112"/>
        <end position="138"/>
    </location>
</feature>
<keyword evidence="3" id="KW-1185">Reference proteome</keyword>
<keyword evidence="1" id="KW-0472">Membrane</keyword>
<dbReference type="AlphaFoldDB" id="A0A4P6JP78"/>
<organism evidence="2 3">
    <name type="scientific">Ktedonosporobacter rubrisoli</name>
    <dbReference type="NCBI Taxonomy" id="2509675"/>
    <lineage>
        <taxon>Bacteria</taxon>
        <taxon>Bacillati</taxon>
        <taxon>Chloroflexota</taxon>
        <taxon>Ktedonobacteria</taxon>
        <taxon>Ktedonobacterales</taxon>
        <taxon>Ktedonosporobacteraceae</taxon>
        <taxon>Ktedonosporobacter</taxon>
    </lineage>
</organism>
<evidence type="ECO:0000313" key="2">
    <source>
        <dbReference type="EMBL" id="QBD77003.1"/>
    </source>
</evidence>
<keyword evidence="1" id="KW-0812">Transmembrane</keyword>
<protein>
    <submittedName>
        <fullName evidence="2">Uncharacterized protein</fullName>
    </submittedName>
</protein>
<feature type="transmembrane region" description="Helical" evidence="1">
    <location>
        <begin position="150"/>
        <end position="176"/>
    </location>
</feature>
<evidence type="ECO:0000256" key="1">
    <source>
        <dbReference type="SAM" id="Phobius"/>
    </source>
</evidence>
<gene>
    <name evidence="2" type="ORF">EPA93_13715</name>
</gene>
<proteinExistence type="predicted"/>
<evidence type="ECO:0000313" key="3">
    <source>
        <dbReference type="Proteomes" id="UP000290365"/>
    </source>
</evidence>
<accession>A0A4P6JP78</accession>
<reference evidence="2 3" key="1">
    <citation type="submission" date="2019-01" db="EMBL/GenBank/DDBJ databases">
        <title>Ktedonosporobacter rubrisoli SCAWS-G2.</title>
        <authorList>
            <person name="Huang Y."/>
            <person name="Yan B."/>
        </authorList>
    </citation>
    <scope>NUCLEOTIDE SEQUENCE [LARGE SCALE GENOMIC DNA]</scope>
    <source>
        <strain evidence="2 3">SCAWS-G2</strain>
    </source>
</reference>
<sequence>MAYYSSNQPPPPPDPYNPAFLSPQAPLAYPGVFTKPVGIFKAALLAGALQASAPLLQLLIFSVFHLPPTSFGWIFIARFPVSLVDLLITGVVAFCTGLFIARKTGKIGSVLAACLVADILYALVASLSTLITPILYGISPIELTSSFLRIIAIQIAFQVALVVAVTLLAGTFGGLFGSMYVQTSSLLQGGGPIAPGQAYPPSFGPYHPQPSYGAYMESAYPPLANQPRPTNPWSRSLSRFRMRLAALGLFICFGGFYGLISGGSHVADNPSLLLVMALFIIGGAFLFVLTFLLRSRH</sequence>
<feature type="transmembrane region" description="Helical" evidence="1">
    <location>
        <begin position="272"/>
        <end position="293"/>
    </location>
</feature>
<dbReference type="RefSeq" id="WP_129888067.1">
    <property type="nucleotide sequence ID" value="NZ_CP035758.1"/>
</dbReference>
<keyword evidence="1" id="KW-1133">Transmembrane helix</keyword>
<dbReference type="KEGG" id="kbs:EPA93_13715"/>